<evidence type="ECO:0000256" key="1">
    <source>
        <dbReference type="SAM" id="Phobius"/>
    </source>
</evidence>
<gene>
    <name evidence="3" type="ORF">AR438_11500</name>
</gene>
<evidence type="ECO:0000313" key="4">
    <source>
        <dbReference type="Proteomes" id="UP000051682"/>
    </source>
</evidence>
<dbReference type="PANTHER" id="PTHR14969">
    <property type="entry name" value="SPHINGOSINE-1-PHOSPHATE PHOSPHOHYDROLASE"/>
    <property type="match status" value="1"/>
</dbReference>
<keyword evidence="1" id="KW-0472">Membrane</keyword>
<sequence>MWFASGKLSWIPLYFAILVLLVLKYKKQSWWLIILILPLITVSDQLAASIIRPLFQRLRPSHTEGLQNLLHYVNGYTGGQYGFVSAHTLNVFSLATYLSKTTHKNIRWLPYVLFPWAFFVSYSRIYLGVHYPTDVIVPIFLGILNGLLFFWIYRKMKPLIFRDSLSTIDNNDK</sequence>
<evidence type="ECO:0000259" key="2">
    <source>
        <dbReference type="SMART" id="SM00014"/>
    </source>
</evidence>
<name>A0A0Q3HU22_9FLAO</name>
<dbReference type="Pfam" id="PF01569">
    <property type="entry name" value="PAP2"/>
    <property type="match status" value="1"/>
</dbReference>
<proteinExistence type="predicted"/>
<dbReference type="InterPro" id="IPR000326">
    <property type="entry name" value="PAP2/HPO"/>
</dbReference>
<dbReference type="GO" id="GO:0042392">
    <property type="term" value="F:sphingosine-1-phosphate phosphatase activity"/>
    <property type="evidence" value="ECO:0007669"/>
    <property type="project" value="TreeGrafter"/>
</dbReference>
<dbReference type="AlphaFoldDB" id="A0A0Q3HU22"/>
<keyword evidence="1" id="KW-1133">Transmembrane helix</keyword>
<reference evidence="3 4" key="1">
    <citation type="submission" date="2015-10" db="EMBL/GenBank/DDBJ databases">
        <title>Chryseobacterium aquaticum genome.</title>
        <authorList>
            <person name="Newman J.D."/>
            <person name="Ferguson M.B."/>
            <person name="Miller J.R."/>
        </authorList>
    </citation>
    <scope>NUCLEOTIDE SEQUENCE [LARGE SCALE GENOMIC DNA]</scope>
    <source>
        <strain evidence="3 4">KCTC 12483</strain>
    </source>
</reference>
<dbReference type="SMART" id="SM00014">
    <property type="entry name" value="acidPPc"/>
    <property type="match status" value="1"/>
</dbReference>
<feature type="transmembrane region" description="Helical" evidence="1">
    <location>
        <begin position="30"/>
        <end position="51"/>
    </location>
</feature>
<dbReference type="EMBL" id="LLYZ01000005">
    <property type="protein sequence ID" value="KQK26279.1"/>
    <property type="molecule type" value="Genomic_DNA"/>
</dbReference>
<evidence type="ECO:0000313" key="3">
    <source>
        <dbReference type="EMBL" id="KQK26279.1"/>
    </source>
</evidence>
<dbReference type="Gene3D" id="1.20.144.10">
    <property type="entry name" value="Phosphatidic acid phosphatase type 2/haloperoxidase"/>
    <property type="match status" value="1"/>
</dbReference>
<keyword evidence="1" id="KW-0812">Transmembrane</keyword>
<dbReference type="InterPro" id="IPR036938">
    <property type="entry name" value="PAP2/HPO_sf"/>
</dbReference>
<protein>
    <submittedName>
        <fullName evidence="3">PA-phosphatase</fullName>
    </submittedName>
</protein>
<organism evidence="3 4">
    <name type="scientific">Chryseobacterium aquaticum</name>
    <dbReference type="NCBI Taxonomy" id="452084"/>
    <lineage>
        <taxon>Bacteria</taxon>
        <taxon>Pseudomonadati</taxon>
        <taxon>Bacteroidota</taxon>
        <taxon>Flavobacteriia</taxon>
        <taxon>Flavobacteriales</taxon>
        <taxon>Weeksellaceae</taxon>
        <taxon>Chryseobacterium group</taxon>
        <taxon>Chryseobacterium</taxon>
    </lineage>
</organism>
<dbReference type="SUPFAM" id="SSF48317">
    <property type="entry name" value="Acid phosphatase/Vanadium-dependent haloperoxidase"/>
    <property type="match status" value="1"/>
</dbReference>
<feature type="transmembrane region" description="Helical" evidence="1">
    <location>
        <begin position="111"/>
        <end position="129"/>
    </location>
</feature>
<feature type="transmembrane region" description="Helical" evidence="1">
    <location>
        <begin position="81"/>
        <end position="99"/>
    </location>
</feature>
<feature type="domain" description="Phosphatidic acid phosphatase type 2/haloperoxidase" evidence="2">
    <location>
        <begin position="33"/>
        <end position="150"/>
    </location>
</feature>
<accession>A0A0Q3HU22</accession>
<dbReference type="STRING" id="452084.AR438_11500"/>
<dbReference type="Proteomes" id="UP000051682">
    <property type="component" value="Unassembled WGS sequence"/>
</dbReference>
<comment type="caution">
    <text evidence="3">The sequence shown here is derived from an EMBL/GenBank/DDBJ whole genome shotgun (WGS) entry which is preliminary data.</text>
</comment>
<dbReference type="PANTHER" id="PTHR14969:SF13">
    <property type="entry name" value="AT30094P"/>
    <property type="match status" value="1"/>
</dbReference>
<feature type="transmembrane region" description="Helical" evidence="1">
    <location>
        <begin position="135"/>
        <end position="153"/>
    </location>
</feature>
<feature type="transmembrane region" description="Helical" evidence="1">
    <location>
        <begin position="6"/>
        <end position="23"/>
    </location>
</feature>
<keyword evidence="4" id="KW-1185">Reference proteome</keyword>